<reference evidence="2" key="1">
    <citation type="submission" date="2021-01" db="UniProtKB">
        <authorList>
            <consortium name="EnsemblPlants"/>
        </authorList>
    </citation>
    <scope>IDENTIFICATION</scope>
</reference>
<name>A0A7N0ZUD7_KALFE</name>
<dbReference type="GO" id="GO:0004519">
    <property type="term" value="F:endonuclease activity"/>
    <property type="evidence" value="ECO:0007669"/>
    <property type="project" value="InterPro"/>
</dbReference>
<dbReference type="GO" id="GO:0000470">
    <property type="term" value="P:maturation of LSU-rRNA"/>
    <property type="evidence" value="ECO:0007669"/>
    <property type="project" value="TreeGrafter"/>
</dbReference>
<dbReference type="GO" id="GO:0030687">
    <property type="term" value="C:preribosome, large subunit precursor"/>
    <property type="evidence" value="ECO:0007669"/>
    <property type="project" value="TreeGrafter"/>
</dbReference>
<protein>
    <recommendedName>
        <fullName evidence="4">Las1-like protein</fullName>
    </recommendedName>
</protein>
<dbReference type="EnsemblPlants" id="Kaladp0037s0304.1.v1.1">
    <property type="protein sequence ID" value="Kaladp0037s0304.1.v1.1"/>
    <property type="gene ID" value="Kaladp0037s0304.v1.1"/>
</dbReference>
<evidence type="ECO:0008006" key="4">
    <source>
        <dbReference type="Google" id="ProtNLM"/>
    </source>
</evidence>
<dbReference type="PANTHER" id="PTHR15002:SF0">
    <property type="entry name" value="RIBOSOMAL BIOGENESIS PROTEIN LAS1L"/>
    <property type="match status" value="1"/>
</dbReference>
<dbReference type="Proteomes" id="UP000594263">
    <property type="component" value="Unplaced"/>
</dbReference>
<dbReference type="AlphaFoldDB" id="A0A7N0ZUD7"/>
<organism evidence="2 3">
    <name type="scientific">Kalanchoe fedtschenkoi</name>
    <name type="common">Lavender scallops</name>
    <name type="synonym">South American air plant</name>
    <dbReference type="NCBI Taxonomy" id="63787"/>
    <lineage>
        <taxon>Eukaryota</taxon>
        <taxon>Viridiplantae</taxon>
        <taxon>Streptophyta</taxon>
        <taxon>Embryophyta</taxon>
        <taxon>Tracheophyta</taxon>
        <taxon>Spermatophyta</taxon>
        <taxon>Magnoliopsida</taxon>
        <taxon>eudicotyledons</taxon>
        <taxon>Gunneridae</taxon>
        <taxon>Pentapetalae</taxon>
        <taxon>Saxifragales</taxon>
        <taxon>Crassulaceae</taxon>
        <taxon>Kalanchoe</taxon>
    </lineage>
</organism>
<accession>A0A7N0ZUD7</accession>
<keyword evidence="3" id="KW-1185">Reference proteome</keyword>
<dbReference type="Pfam" id="PF04031">
    <property type="entry name" value="Las1"/>
    <property type="match status" value="1"/>
</dbReference>
<dbReference type="OMA" id="NGWSIAK"/>
<dbReference type="PANTHER" id="PTHR15002">
    <property type="entry name" value="RIBOSOMAL BIOGENESIS PROTEIN LAS1L"/>
    <property type="match status" value="1"/>
</dbReference>
<dbReference type="GO" id="GO:0000460">
    <property type="term" value="P:maturation of 5.8S rRNA"/>
    <property type="evidence" value="ECO:0007669"/>
    <property type="project" value="TreeGrafter"/>
</dbReference>
<evidence type="ECO:0000313" key="3">
    <source>
        <dbReference type="Proteomes" id="UP000594263"/>
    </source>
</evidence>
<proteinExistence type="predicted"/>
<dbReference type="Gramene" id="Kaladp0037s0304.1.v1.1">
    <property type="protein sequence ID" value="Kaladp0037s0304.1.v1.1"/>
    <property type="gene ID" value="Kaladp0037s0304.v1.1"/>
</dbReference>
<feature type="coiled-coil region" evidence="1">
    <location>
        <begin position="422"/>
        <end position="449"/>
    </location>
</feature>
<keyword evidence="1" id="KW-0175">Coiled coil</keyword>
<evidence type="ECO:0000256" key="1">
    <source>
        <dbReference type="SAM" id="Coils"/>
    </source>
</evidence>
<sequence>MESALGLGDDFWEKLSGGNVVPWSSWHEWNFVADSLFSSSPAPALRRIRAWRGKGSLPAIVDITASLIEIQHRDPFFTAGQASDGFLSQEMMSMLYCMAIIRLVNCVIEKTRKRNGKSIAEAAEEIQIPRMLIDIRHEGSHRDLPSLEILRLASVEALQWSKTYYWEPQKDAVRCQEDEIVHVQKEIEAKINELAFMLTMKETPKKSSSIVDRKSPKKRIRKALKNLRRLYLSFPFEVVDVLLNYMIKPFYSSSMSEIPVEVQATPCGRNIQSVFDAWGPAITKLSKKDQNFIFTLLEVVLSKIQMQYSEGSNIEDTSSLDTVEDSLQVYGLSALFAWLVGNLQNIKSSKDKSSAVDCKDTSNILKQPYRIMKLLRTCLHVAAPGNAQLSESALVLAQKTGNGLLPEKLKKLLKHSSLGDIDNMAEHTLEQMENDVRRAANEFELVKVNKLKMETSHTTRNDDLGTDSKWGVAESWSQCVIGMLPQGFGSLDIPLDRELTGDGHEVYKSLLAKESAEIISCSCKRKHSDGDILLFGDPEVKRLKETVENPEPEGQADRLDEDIHDGGVNGHLMVDGVWRRIGEEEICAIQSAIRIMV</sequence>
<dbReference type="GO" id="GO:0090730">
    <property type="term" value="C:Las1 complex"/>
    <property type="evidence" value="ECO:0007669"/>
    <property type="project" value="InterPro"/>
</dbReference>
<dbReference type="InterPro" id="IPR007174">
    <property type="entry name" value="Las1"/>
</dbReference>
<evidence type="ECO:0000313" key="2">
    <source>
        <dbReference type="EnsemblPlants" id="Kaladp0037s0304.1.v1.1"/>
    </source>
</evidence>